<dbReference type="CDD" id="cd02204">
    <property type="entry name" value="PurL_repeat2"/>
    <property type="match status" value="1"/>
</dbReference>
<keyword evidence="4" id="KW-0658">Purine biosynthesis</keyword>
<name>A0A223AQG3_9FIRM</name>
<dbReference type="RefSeq" id="WP_094233393.1">
    <property type="nucleotide sequence ID" value="NZ_CP016199.1"/>
</dbReference>
<dbReference type="PROSITE" id="PS51273">
    <property type="entry name" value="GATASE_TYPE_1"/>
    <property type="match status" value="1"/>
</dbReference>
<dbReference type="Pfam" id="PF02769">
    <property type="entry name" value="AIRS_C"/>
    <property type="match status" value="1"/>
</dbReference>
<evidence type="ECO:0000256" key="1">
    <source>
        <dbReference type="ARBA" id="ARBA00022598"/>
    </source>
</evidence>
<dbReference type="InterPro" id="IPR029062">
    <property type="entry name" value="Class_I_gatase-like"/>
</dbReference>
<keyword evidence="2" id="KW-0479">Metal-binding</keyword>
<evidence type="ECO:0000313" key="10">
    <source>
        <dbReference type="Proteomes" id="UP000214689"/>
    </source>
</evidence>
<dbReference type="Gene3D" id="3.30.1330.10">
    <property type="entry name" value="PurM-like, N-terminal domain"/>
    <property type="match status" value="2"/>
</dbReference>
<dbReference type="EMBL" id="CP016199">
    <property type="protein sequence ID" value="ASS37177.1"/>
    <property type="molecule type" value="Genomic_DNA"/>
</dbReference>
<feature type="domain" description="PurM-like C-terminal" evidence="7">
    <location>
        <begin position="430"/>
        <end position="577"/>
    </location>
</feature>
<reference evidence="10" key="1">
    <citation type="submission" date="2016-05" db="EMBL/GenBank/DDBJ databases">
        <authorList>
            <person name="Holder M.E."/>
            <person name="Ajami N.J."/>
            <person name="Petrosino J.F."/>
        </authorList>
    </citation>
    <scope>NUCLEOTIDE SEQUENCE [LARGE SCALE GENOMIC DNA]</scope>
    <source>
        <strain evidence="10">ATCC 700696</strain>
    </source>
</reference>
<dbReference type="Gene3D" id="3.90.650.10">
    <property type="entry name" value="PurM-like C-terminal domain"/>
    <property type="match status" value="2"/>
</dbReference>
<dbReference type="Pfam" id="PF18072">
    <property type="entry name" value="FGAR-AT_linker"/>
    <property type="match status" value="1"/>
</dbReference>
<gene>
    <name evidence="9" type="ORF">AXF17_00925</name>
</gene>
<dbReference type="CDD" id="cd01740">
    <property type="entry name" value="GATase1_FGAR_AT"/>
    <property type="match status" value="1"/>
</dbReference>
<evidence type="ECO:0000256" key="2">
    <source>
        <dbReference type="ARBA" id="ARBA00022723"/>
    </source>
</evidence>
<keyword evidence="5" id="KW-0067">ATP-binding</keyword>
<feature type="domain" description="Phosphoribosylformylglycinamidine synthase linker" evidence="8">
    <location>
        <begin position="179"/>
        <end position="224"/>
    </location>
</feature>
<dbReference type="InterPro" id="IPR010141">
    <property type="entry name" value="FGAM_synthase"/>
</dbReference>
<dbReference type="InterPro" id="IPR036676">
    <property type="entry name" value="PurM-like_C_sf"/>
</dbReference>
<protein>
    <submittedName>
        <fullName evidence="9">Phosphoribosylformylglycinamidine synthase</fullName>
    </submittedName>
</protein>
<dbReference type="PANTHER" id="PTHR10099:SF1">
    <property type="entry name" value="PHOSPHORIBOSYLFORMYLGLYCINAMIDINE SYNTHASE"/>
    <property type="match status" value="1"/>
</dbReference>
<evidence type="ECO:0000313" key="9">
    <source>
        <dbReference type="EMBL" id="ASS37177.1"/>
    </source>
</evidence>
<dbReference type="SUPFAM" id="SSF52317">
    <property type="entry name" value="Class I glutamine amidotransferase-like"/>
    <property type="match status" value="1"/>
</dbReference>
<sequence length="1235" mass="135579">MVKALYVEKKPEFANRAKELIKEFRESLQIANLTNIRVINRYLIEDLSDKAFEEARGTIFSEPPTDMSCTDMDFRKQVVIAVEYLPGQFDQRASSAEECLQFIAPDEKPTVKSAVIYILEGELSNEELEKIKEYLINPVESREASLGVPATLKVKYPEPAPVATIKNFINYTYADLETYLAVNSLAMDIEDLKMCRDYFKEEGRDPSIAEIKVIDTYWSDHCRHTTFNTTIRGVVFKDETINKTFSEYQELRKQLGVHKPISLMNVATIAVKALKESGKMVDVVESEEINACTVDFKANIDGEEQDWVLLFKNETHNHPTEIEPFGGAATCIGGAIRDPLSGRSYVYAAMRVTGAGNPLKPESETRPGKLSQKKITTTAASGYSSYGNQIGLTTGLVDEVYHEGYVAKRMEVGAVVAAAPAANIRRERPEAGDVIILLGGRTGRDGIGGATGSSKSHSMESLESCGAEVQKGNAPEERKIQRLFRNPEATTLIKRCNDFGAGGVSVAIGELADGLEVTLDNVPKKYDGLDGTELAISESQERMAVVVAASDADKFKKLAESENLEATTVATVTEKAYLTMNFRGQQIVNISRKFLDTNGAEKEADVVVEGARRFDKEIPKDFEKGMKELVSDLNVCSKRGLAERFDSTIGCNTVLMPFGGITQRTPIQAMVHKIPMLEGECSTVSMMSYGFNPYILEQSPYHGAYLAIVESVAKLIATGASYDHIYLSLQEYFEKLGDNDKSWGKAFSAVLGAFRAQMELGIGAIGGKDSMSGTFEDIHVPPTLISFAVTTDDLKKVVSPEFKSRGHEVVWLRPELGEDGLPTAESLIKNFRLVRMLVDNGLVAACYTPGFGGPAEAVFKMAIGNNIGFEFDEGISMREMFGYAYGSFIIETSKNIDLTADMKLLGKTVSRESIGSKKGRVRLLVLNALYEGKLEPVYSCNIKTSEESIPEMIYRTRSDAAPSKTVERPRFLIPVFPGTNCEYDTARSVEKAGGEAEIFVINNLTANHLKRSVKEFATALSKANVLFIPGGFSGADEPDGSGKFITSFLRNEAISAELMKLLNERDGLVAGICNGFQALIKLGLLPYGEISVQEENSPTLTFNNIGRHQSKLVRTKVCSTRSPWLRKASVGQVVTVPISHGEGRFVASSNDIDTMLENGQILTQYVDFEGNPTMDIQFNPNGSSMAIEGILSPDGRILGKMGHSERIGEGLYKNVSGEFELGLFESAVSYFRGEE</sequence>
<dbReference type="OrthoDB" id="9804441at2"/>
<keyword evidence="3" id="KW-0547">Nucleotide-binding</keyword>
<evidence type="ECO:0000259" key="8">
    <source>
        <dbReference type="Pfam" id="PF18072"/>
    </source>
</evidence>
<dbReference type="InterPro" id="IPR041609">
    <property type="entry name" value="PurL_linker"/>
</dbReference>
<dbReference type="CDD" id="cd02203">
    <property type="entry name" value="PurL_repeat1"/>
    <property type="match status" value="1"/>
</dbReference>
<dbReference type="SUPFAM" id="SSF56042">
    <property type="entry name" value="PurM C-terminal domain-like"/>
    <property type="match status" value="2"/>
</dbReference>
<dbReference type="SUPFAM" id="SSF55326">
    <property type="entry name" value="PurM N-terminal domain-like"/>
    <property type="match status" value="2"/>
</dbReference>
<dbReference type="SMART" id="SM01211">
    <property type="entry name" value="GATase_5"/>
    <property type="match status" value="1"/>
</dbReference>
<dbReference type="InterPro" id="IPR010918">
    <property type="entry name" value="PurM-like_C_dom"/>
</dbReference>
<evidence type="ECO:0000256" key="3">
    <source>
        <dbReference type="ARBA" id="ARBA00022741"/>
    </source>
</evidence>
<dbReference type="GO" id="GO:0006164">
    <property type="term" value="P:purine nucleotide biosynthetic process"/>
    <property type="evidence" value="ECO:0007669"/>
    <property type="project" value="UniProtKB-KW"/>
</dbReference>
<dbReference type="GO" id="GO:0004642">
    <property type="term" value="F:phosphoribosylformylglycinamidine synthase activity"/>
    <property type="evidence" value="ECO:0007669"/>
    <property type="project" value="TreeGrafter"/>
</dbReference>
<proteinExistence type="predicted"/>
<dbReference type="GO" id="GO:0005524">
    <property type="term" value="F:ATP binding"/>
    <property type="evidence" value="ECO:0007669"/>
    <property type="project" value="UniProtKB-KW"/>
</dbReference>
<dbReference type="NCBIfam" id="TIGR01857">
    <property type="entry name" value="FGAM-synthase"/>
    <property type="match status" value="1"/>
</dbReference>
<keyword evidence="10" id="KW-1185">Reference proteome</keyword>
<accession>A0A223AQG3</accession>
<dbReference type="PANTHER" id="PTHR10099">
    <property type="entry name" value="PHOSPHORIBOSYLFORMYLGLYCINAMIDINE SYNTHASE"/>
    <property type="match status" value="1"/>
</dbReference>
<keyword evidence="1" id="KW-0436">Ligase</keyword>
<dbReference type="GO" id="GO:0046872">
    <property type="term" value="F:metal ion binding"/>
    <property type="evidence" value="ECO:0007669"/>
    <property type="project" value="UniProtKB-KW"/>
</dbReference>
<keyword evidence="6" id="KW-0460">Magnesium</keyword>
<dbReference type="Proteomes" id="UP000214689">
    <property type="component" value="Chromosome"/>
</dbReference>
<evidence type="ECO:0000256" key="6">
    <source>
        <dbReference type="ARBA" id="ARBA00022842"/>
    </source>
</evidence>
<dbReference type="FunFam" id="3.30.1330.10:FF:000013">
    <property type="entry name" value="Phosphoribosylformylglycinamidine synthase"/>
    <property type="match status" value="1"/>
</dbReference>
<dbReference type="InterPro" id="IPR036921">
    <property type="entry name" value="PurM-like_N_sf"/>
</dbReference>
<organism evidence="9 10">
    <name type="scientific">Mogibacterium pumilum</name>
    <dbReference type="NCBI Taxonomy" id="86332"/>
    <lineage>
        <taxon>Bacteria</taxon>
        <taxon>Bacillati</taxon>
        <taxon>Bacillota</taxon>
        <taxon>Clostridia</taxon>
        <taxon>Peptostreptococcales</taxon>
        <taxon>Anaerovoracaceae</taxon>
        <taxon>Mogibacterium</taxon>
    </lineage>
</organism>
<evidence type="ECO:0000259" key="7">
    <source>
        <dbReference type="Pfam" id="PF02769"/>
    </source>
</evidence>
<dbReference type="Gene3D" id="3.40.50.880">
    <property type="match status" value="1"/>
</dbReference>
<dbReference type="Pfam" id="PF13507">
    <property type="entry name" value="GATase_5"/>
    <property type="match status" value="1"/>
</dbReference>
<dbReference type="GO" id="GO:0005737">
    <property type="term" value="C:cytoplasm"/>
    <property type="evidence" value="ECO:0007669"/>
    <property type="project" value="TreeGrafter"/>
</dbReference>
<dbReference type="AlphaFoldDB" id="A0A223AQG3"/>
<evidence type="ECO:0000256" key="5">
    <source>
        <dbReference type="ARBA" id="ARBA00022840"/>
    </source>
</evidence>
<evidence type="ECO:0000256" key="4">
    <source>
        <dbReference type="ARBA" id="ARBA00022755"/>
    </source>
</evidence>